<dbReference type="EMBL" id="QXGH01000042">
    <property type="protein sequence ID" value="RHW23653.1"/>
    <property type="molecule type" value="Genomic_DNA"/>
</dbReference>
<evidence type="ECO:0000256" key="1">
    <source>
        <dbReference type="ARBA" id="ARBA00001974"/>
    </source>
</evidence>
<keyword evidence="7" id="KW-1185">Reference proteome</keyword>
<dbReference type="InterPro" id="IPR036188">
    <property type="entry name" value="FAD/NAD-bd_sf"/>
</dbReference>
<feature type="domain" description="FAD-dependent oxidoreductase 2 FAD-binding" evidence="5">
    <location>
        <begin position="28"/>
        <end position="475"/>
    </location>
</feature>
<dbReference type="InterPro" id="IPR050315">
    <property type="entry name" value="FAD-oxidoreductase_2"/>
</dbReference>
<dbReference type="GO" id="GO:0008202">
    <property type="term" value="P:steroid metabolic process"/>
    <property type="evidence" value="ECO:0007669"/>
    <property type="project" value="UniProtKB-ARBA"/>
</dbReference>
<dbReference type="PANTHER" id="PTHR43400">
    <property type="entry name" value="FUMARATE REDUCTASE"/>
    <property type="match status" value="1"/>
</dbReference>
<dbReference type="Gene3D" id="3.90.700.10">
    <property type="entry name" value="Succinate dehydrogenase/fumarate reductase flavoprotein, catalytic domain"/>
    <property type="match status" value="1"/>
</dbReference>
<evidence type="ECO:0000256" key="4">
    <source>
        <dbReference type="ARBA" id="ARBA00023002"/>
    </source>
</evidence>
<organism evidence="6 7">
    <name type="scientific">Nocardioides immobilis</name>
    <dbReference type="NCBI Taxonomy" id="2049295"/>
    <lineage>
        <taxon>Bacteria</taxon>
        <taxon>Bacillati</taxon>
        <taxon>Actinomycetota</taxon>
        <taxon>Actinomycetes</taxon>
        <taxon>Propionibacteriales</taxon>
        <taxon>Nocardioidaceae</taxon>
        <taxon>Nocardioides</taxon>
    </lineage>
</organism>
<comment type="cofactor">
    <cofactor evidence="1">
        <name>FAD</name>
        <dbReference type="ChEBI" id="CHEBI:57692"/>
    </cofactor>
</comment>
<dbReference type="GO" id="GO:0033765">
    <property type="term" value="F:steroid dehydrogenase activity, acting on the CH-CH group of donors"/>
    <property type="evidence" value="ECO:0007669"/>
    <property type="project" value="UniProtKB-ARBA"/>
</dbReference>
<dbReference type="Pfam" id="PF00890">
    <property type="entry name" value="FAD_binding_2"/>
    <property type="match status" value="1"/>
</dbReference>
<dbReference type="SUPFAM" id="SSF51905">
    <property type="entry name" value="FAD/NAD(P)-binding domain"/>
    <property type="match status" value="1"/>
</dbReference>
<gene>
    <name evidence="6" type="ORF">D0Z08_28475</name>
</gene>
<dbReference type="InterPro" id="IPR003953">
    <property type="entry name" value="FAD-dep_OxRdtase_2_FAD-bd"/>
</dbReference>
<evidence type="ECO:0000259" key="5">
    <source>
        <dbReference type="Pfam" id="PF00890"/>
    </source>
</evidence>
<dbReference type="SUPFAM" id="SSF56425">
    <property type="entry name" value="Succinate dehydrogenase/fumarate reductase flavoprotein, catalytic domain"/>
    <property type="match status" value="1"/>
</dbReference>
<reference evidence="6 7" key="1">
    <citation type="submission" date="2018-09" db="EMBL/GenBank/DDBJ databases">
        <title>Genome sequencing of Nocardioides immobilis CCTCC AB 2017083 for comparison to Nocardioides silvaticus.</title>
        <authorList>
            <person name="Li C."/>
            <person name="Wang G."/>
        </authorList>
    </citation>
    <scope>NUCLEOTIDE SEQUENCE [LARGE SCALE GENOMIC DNA]</scope>
    <source>
        <strain evidence="6 7">CCTCC AB 2017083</strain>
    </source>
</reference>
<dbReference type="NCBIfam" id="NF005510">
    <property type="entry name" value="PRK07121.1-3"/>
    <property type="match status" value="1"/>
</dbReference>
<keyword evidence="3" id="KW-0274">FAD</keyword>
<dbReference type="RefSeq" id="WP_118928670.1">
    <property type="nucleotide sequence ID" value="NZ_QXGH01000042.1"/>
</dbReference>
<keyword evidence="2" id="KW-0285">Flavoprotein</keyword>
<comment type="caution">
    <text evidence="6">The sequence shown here is derived from an EMBL/GenBank/DDBJ whole genome shotgun (WGS) entry which is preliminary data.</text>
</comment>
<proteinExistence type="predicted"/>
<evidence type="ECO:0000256" key="3">
    <source>
        <dbReference type="ARBA" id="ARBA00022827"/>
    </source>
</evidence>
<dbReference type="Gene3D" id="3.50.50.60">
    <property type="entry name" value="FAD/NAD(P)-binding domain"/>
    <property type="match status" value="1"/>
</dbReference>
<evidence type="ECO:0000313" key="6">
    <source>
        <dbReference type="EMBL" id="RHW23653.1"/>
    </source>
</evidence>
<protein>
    <submittedName>
        <fullName evidence="6">FAD-dependent oxidoreductase</fullName>
    </submittedName>
</protein>
<sequence length="506" mass="52675">MSARDGGRPRNAKPMSSGTIGSWADGADVIVIGFGVAGASAAVEAAVHGADVLMLERTSGWGGAAALAGGFIYMGGGTPLQKACGFEDTPEDMHAFLTAAMGAGADAAKLAIFAERSVEHFDWLTSCGVPFRAAFYDRPGWEPSGDEGLMYSGGENAYPFAELVRPAPRGHVPQMRNKRTGERGGGYMLMEPLAETVASLGVRIDYDTRFERLVAESDGRVSGVVVTSYGEELVVRARRSVVLAGGGFTFNPDMVARHVPVLTTRAGSATDAHDGQCIRAAQALGADVTHMHACEAAVHTDPALMIRGIVVDGRGTRVINEDTYPGRIGQELVSHHSSQAFIVADEQAVDEAAADRNPSSAFAPPQPAWVSDDVAELEEAAGIPAGALAATLELYNRHAERGADPVHHKATQWVRPLRAPYGLFDLRGATSGFPLGGLRTDIDGAVLDVNNEAIPGLRAAGRTTSGIAAGGYASGCSLAEGSFFGRRAGRAAAHDPPLGASRSSLG</sequence>
<accession>A0A417XTH7</accession>
<dbReference type="InterPro" id="IPR027477">
    <property type="entry name" value="Succ_DH/fumarate_Rdtase_cat_sf"/>
</dbReference>
<dbReference type="AlphaFoldDB" id="A0A417XTH7"/>
<name>A0A417XTH7_9ACTN</name>
<evidence type="ECO:0000313" key="7">
    <source>
        <dbReference type="Proteomes" id="UP000283644"/>
    </source>
</evidence>
<dbReference type="PANTHER" id="PTHR43400:SF10">
    <property type="entry name" value="3-OXOSTEROID 1-DEHYDROGENASE"/>
    <property type="match status" value="1"/>
</dbReference>
<dbReference type="Proteomes" id="UP000283644">
    <property type="component" value="Unassembled WGS sequence"/>
</dbReference>
<evidence type="ECO:0000256" key="2">
    <source>
        <dbReference type="ARBA" id="ARBA00022630"/>
    </source>
</evidence>
<dbReference type="OrthoDB" id="337830at2"/>
<keyword evidence="4" id="KW-0560">Oxidoreductase</keyword>